<feature type="region of interest" description="Disordered" evidence="1">
    <location>
        <begin position="355"/>
        <end position="376"/>
    </location>
</feature>
<proteinExistence type="predicted"/>
<feature type="compositionally biased region" description="Polar residues" evidence="1">
    <location>
        <begin position="192"/>
        <end position="206"/>
    </location>
</feature>
<evidence type="ECO:0000313" key="2">
    <source>
        <dbReference type="EMBL" id="KAF2862111.1"/>
    </source>
</evidence>
<keyword evidence="3" id="KW-1185">Reference proteome</keyword>
<reference evidence="2" key="1">
    <citation type="journal article" date="2020" name="Stud. Mycol.">
        <title>101 Dothideomycetes genomes: a test case for predicting lifestyles and emergence of pathogens.</title>
        <authorList>
            <person name="Haridas S."/>
            <person name="Albert R."/>
            <person name="Binder M."/>
            <person name="Bloem J."/>
            <person name="Labutti K."/>
            <person name="Salamov A."/>
            <person name="Andreopoulos B."/>
            <person name="Baker S."/>
            <person name="Barry K."/>
            <person name="Bills G."/>
            <person name="Bluhm B."/>
            <person name="Cannon C."/>
            <person name="Castanera R."/>
            <person name="Culley D."/>
            <person name="Daum C."/>
            <person name="Ezra D."/>
            <person name="Gonzalez J."/>
            <person name="Henrissat B."/>
            <person name="Kuo A."/>
            <person name="Liang C."/>
            <person name="Lipzen A."/>
            <person name="Lutzoni F."/>
            <person name="Magnuson J."/>
            <person name="Mondo S."/>
            <person name="Nolan M."/>
            <person name="Ohm R."/>
            <person name="Pangilinan J."/>
            <person name="Park H.-J."/>
            <person name="Ramirez L."/>
            <person name="Alfaro M."/>
            <person name="Sun H."/>
            <person name="Tritt A."/>
            <person name="Yoshinaga Y."/>
            <person name="Zwiers L.-H."/>
            <person name="Turgeon B."/>
            <person name="Goodwin S."/>
            <person name="Spatafora J."/>
            <person name="Crous P."/>
            <person name="Grigoriev I."/>
        </authorList>
    </citation>
    <scope>NUCLEOTIDE SEQUENCE</scope>
    <source>
        <strain evidence="2">CBS 480.64</strain>
    </source>
</reference>
<feature type="compositionally biased region" description="Basic and acidic residues" evidence="1">
    <location>
        <begin position="20"/>
        <end position="33"/>
    </location>
</feature>
<organism evidence="2 3">
    <name type="scientific">Piedraia hortae CBS 480.64</name>
    <dbReference type="NCBI Taxonomy" id="1314780"/>
    <lineage>
        <taxon>Eukaryota</taxon>
        <taxon>Fungi</taxon>
        <taxon>Dikarya</taxon>
        <taxon>Ascomycota</taxon>
        <taxon>Pezizomycotina</taxon>
        <taxon>Dothideomycetes</taxon>
        <taxon>Dothideomycetidae</taxon>
        <taxon>Capnodiales</taxon>
        <taxon>Piedraiaceae</taxon>
        <taxon>Piedraia</taxon>
    </lineage>
</organism>
<gene>
    <name evidence="2" type="ORF">K470DRAFT_263227</name>
</gene>
<protein>
    <submittedName>
        <fullName evidence="2">Uncharacterized protein</fullName>
    </submittedName>
</protein>
<feature type="region of interest" description="Disordered" evidence="1">
    <location>
        <begin position="143"/>
        <end position="213"/>
    </location>
</feature>
<evidence type="ECO:0000313" key="3">
    <source>
        <dbReference type="Proteomes" id="UP000799421"/>
    </source>
</evidence>
<sequence length="539" mass="59693">MAIPKRQRTSSPPGNANSSDGKRAKKDEEKKGYGGDELASALQQETAHEVLSWLHQLSHLTGMNSDLGDMDDFSGGVHSDYNSLFPPDVNARMNAGSHVIAASPQRSSTFSNHQSPGRRTAHLGTGFSLVAQVYTTIHQGRVFQTSPSNQPNRQLRPSSTSTQDSFSETSVQPYFSEQNVPAYGSRSEDDSPQPSQNQRTQETNLKPGSKAHHFHRFKTYNPQNMRFIETYTEHANVPPRGHPGVRHPDIPSTPSWTPQVDESVSTNVGLAITPLSQITPTALAPSQGPISSTHQLFDIRAPQPWVQALSNTFSPFIGRVITQPSNSAPSASARAQAVYRPAAANISINPIQQPRNVPIPLRTPAPIHDKPCQPDRRQLPYRSEASIIPRLPDLHHPANQVPCPRPLSPLDYNGLLQNPYLHHEVRFLLQNGTIACMLHLNYLQSIGSWESRPIWWEGASNRMMELSRSKGSLYNLCSLCKLHDRSRKDRNLQIYLEYIFVAPGNMVEGGQFQQLLGWAETHHFSDITTGCSQGGEGCL</sequence>
<feature type="compositionally biased region" description="Polar residues" evidence="1">
    <location>
        <begin position="143"/>
        <end position="179"/>
    </location>
</feature>
<feature type="region of interest" description="Disordered" evidence="1">
    <location>
        <begin position="1"/>
        <end position="33"/>
    </location>
</feature>
<name>A0A6A7C3M4_9PEZI</name>
<dbReference type="EMBL" id="MU005968">
    <property type="protein sequence ID" value="KAF2862111.1"/>
    <property type="molecule type" value="Genomic_DNA"/>
</dbReference>
<dbReference type="AlphaFoldDB" id="A0A6A7C3M4"/>
<evidence type="ECO:0000256" key="1">
    <source>
        <dbReference type="SAM" id="MobiDB-lite"/>
    </source>
</evidence>
<accession>A0A6A7C3M4</accession>
<dbReference type="Proteomes" id="UP000799421">
    <property type="component" value="Unassembled WGS sequence"/>
</dbReference>
<feature type="compositionally biased region" description="Basic and acidic residues" evidence="1">
    <location>
        <begin position="367"/>
        <end position="376"/>
    </location>
</feature>
<feature type="compositionally biased region" description="Polar residues" evidence="1">
    <location>
        <begin position="9"/>
        <end position="19"/>
    </location>
</feature>